<evidence type="ECO:0000259" key="22">
    <source>
        <dbReference type="PROSITE" id="PS50927"/>
    </source>
</evidence>
<dbReference type="PANTHER" id="PTHR47976">
    <property type="entry name" value="G-TYPE LECTIN S-RECEPTOR-LIKE SERINE/THREONINE-PROTEIN KINASE SD2-5"/>
    <property type="match status" value="1"/>
</dbReference>
<evidence type="ECO:0000313" key="25">
    <source>
        <dbReference type="Proteomes" id="UP000655225"/>
    </source>
</evidence>
<keyword evidence="14" id="KW-0675">Receptor</keyword>
<dbReference type="FunFam" id="2.90.10.10:FF:000013">
    <property type="entry name" value="G-type lectin S-receptor-like serine/threonine-protein kinase LECRK1"/>
    <property type="match status" value="1"/>
</dbReference>
<keyword evidence="15" id="KW-0325">Glycoprotein</keyword>
<evidence type="ECO:0000256" key="10">
    <source>
        <dbReference type="ARBA" id="ARBA00022840"/>
    </source>
</evidence>
<evidence type="ECO:0000256" key="5">
    <source>
        <dbReference type="ARBA" id="ARBA00022679"/>
    </source>
</evidence>
<dbReference type="FunFam" id="3.30.200.20:FF:000059">
    <property type="entry name" value="S-receptor-like serine/threonine-protein kinase"/>
    <property type="match status" value="1"/>
</dbReference>
<evidence type="ECO:0000256" key="6">
    <source>
        <dbReference type="ARBA" id="ARBA00022692"/>
    </source>
</evidence>
<dbReference type="OMA" id="SDICMAV"/>
<dbReference type="InterPro" id="IPR011009">
    <property type="entry name" value="Kinase-like_dom_sf"/>
</dbReference>
<dbReference type="Proteomes" id="UP000655225">
    <property type="component" value="Unassembled WGS sequence"/>
</dbReference>
<protein>
    <recommendedName>
        <fullName evidence="2">non-specific serine/threonine protein kinase</fullName>
        <ecNumber evidence="2">2.7.11.1</ecNumber>
    </recommendedName>
</protein>
<dbReference type="PROSITE" id="PS50011">
    <property type="entry name" value="PROTEIN_KINASE_DOM"/>
    <property type="match status" value="1"/>
</dbReference>
<evidence type="ECO:0000256" key="4">
    <source>
        <dbReference type="ARBA" id="ARBA00022536"/>
    </source>
</evidence>
<dbReference type="Gene3D" id="3.30.200.20">
    <property type="entry name" value="Phosphorylase Kinase, domain 1"/>
    <property type="match status" value="2"/>
</dbReference>
<evidence type="ECO:0000256" key="11">
    <source>
        <dbReference type="ARBA" id="ARBA00022989"/>
    </source>
</evidence>
<dbReference type="InterPro" id="IPR051343">
    <property type="entry name" value="G-type_lectin_kinases/EP1-like"/>
</dbReference>
<dbReference type="AlphaFoldDB" id="A0A835A1L0"/>
<keyword evidence="4" id="KW-0245">EGF-like domain</keyword>
<proteinExistence type="predicted"/>
<evidence type="ECO:0000256" key="8">
    <source>
        <dbReference type="ARBA" id="ARBA00022741"/>
    </source>
</evidence>
<keyword evidence="25" id="KW-1185">Reference proteome</keyword>
<evidence type="ECO:0000259" key="21">
    <source>
        <dbReference type="PROSITE" id="PS50011"/>
    </source>
</evidence>
<organism evidence="24 25">
    <name type="scientific">Tetracentron sinense</name>
    <name type="common">Spur-leaf</name>
    <dbReference type="NCBI Taxonomy" id="13715"/>
    <lineage>
        <taxon>Eukaryota</taxon>
        <taxon>Viridiplantae</taxon>
        <taxon>Streptophyta</taxon>
        <taxon>Embryophyta</taxon>
        <taxon>Tracheophyta</taxon>
        <taxon>Spermatophyta</taxon>
        <taxon>Magnoliopsida</taxon>
        <taxon>Trochodendrales</taxon>
        <taxon>Trochodendraceae</taxon>
        <taxon>Tetracentron</taxon>
    </lineage>
</organism>
<dbReference type="EMBL" id="JABCRI010000001">
    <property type="protein sequence ID" value="KAF8412447.1"/>
    <property type="molecule type" value="Genomic_DNA"/>
</dbReference>
<evidence type="ECO:0000313" key="24">
    <source>
        <dbReference type="EMBL" id="KAF8412447.1"/>
    </source>
</evidence>
<dbReference type="InterPro" id="IPR017441">
    <property type="entry name" value="Protein_kinase_ATP_BS"/>
</dbReference>
<evidence type="ECO:0000256" key="12">
    <source>
        <dbReference type="ARBA" id="ARBA00023136"/>
    </source>
</evidence>
<evidence type="ECO:0000256" key="9">
    <source>
        <dbReference type="ARBA" id="ARBA00022777"/>
    </source>
</evidence>
<evidence type="ECO:0000256" key="1">
    <source>
        <dbReference type="ARBA" id="ARBA00004479"/>
    </source>
</evidence>
<comment type="catalytic activity">
    <reaction evidence="17">
        <text>L-seryl-[protein] + ATP = O-phospho-L-seryl-[protein] + ADP + H(+)</text>
        <dbReference type="Rhea" id="RHEA:17989"/>
        <dbReference type="Rhea" id="RHEA-COMP:9863"/>
        <dbReference type="Rhea" id="RHEA-COMP:11604"/>
        <dbReference type="ChEBI" id="CHEBI:15378"/>
        <dbReference type="ChEBI" id="CHEBI:29999"/>
        <dbReference type="ChEBI" id="CHEBI:30616"/>
        <dbReference type="ChEBI" id="CHEBI:83421"/>
        <dbReference type="ChEBI" id="CHEBI:456216"/>
        <dbReference type="EC" id="2.7.11.1"/>
    </reaction>
</comment>
<dbReference type="Pfam" id="PF07714">
    <property type="entry name" value="PK_Tyr_Ser-Thr"/>
    <property type="match status" value="2"/>
</dbReference>
<dbReference type="GO" id="GO:0016020">
    <property type="term" value="C:membrane"/>
    <property type="evidence" value="ECO:0007669"/>
    <property type="project" value="UniProtKB-SubCell"/>
</dbReference>
<keyword evidence="5" id="KW-0808">Transferase</keyword>
<dbReference type="CDD" id="cd01098">
    <property type="entry name" value="PAN_AP_plant"/>
    <property type="match status" value="1"/>
</dbReference>
<dbReference type="GO" id="GO:0005524">
    <property type="term" value="F:ATP binding"/>
    <property type="evidence" value="ECO:0007669"/>
    <property type="project" value="UniProtKB-UniRule"/>
</dbReference>
<dbReference type="SMART" id="SM00108">
    <property type="entry name" value="B_lectin"/>
    <property type="match status" value="1"/>
</dbReference>
<keyword evidence="12 19" id="KW-0472">Membrane</keyword>
<evidence type="ECO:0000256" key="15">
    <source>
        <dbReference type="ARBA" id="ARBA00023180"/>
    </source>
</evidence>
<evidence type="ECO:0000256" key="17">
    <source>
        <dbReference type="ARBA" id="ARBA00048679"/>
    </source>
</evidence>
<comment type="caution">
    <text evidence="24">The sequence shown here is derived from an EMBL/GenBank/DDBJ whole genome shotgun (WGS) entry which is preliminary data.</text>
</comment>
<evidence type="ECO:0000256" key="14">
    <source>
        <dbReference type="ARBA" id="ARBA00023170"/>
    </source>
</evidence>
<dbReference type="InterPro" id="IPR036426">
    <property type="entry name" value="Bulb-type_lectin_dom_sf"/>
</dbReference>
<feature type="domain" description="Protein kinase" evidence="21">
    <location>
        <begin position="885"/>
        <end position="966"/>
    </location>
</feature>
<evidence type="ECO:0000256" key="3">
    <source>
        <dbReference type="ARBA" id="ARBA00022527"/>
    </source>
</evidence>
<feature type="domain" description="Bulb-type lectin" evidence="22">
    <location>
        <begin position="26"/>
        <end position="148"/>
    </location>
</feature>
<evidence type="ECO:0000256" key="18">
    <source>
        <dbReference type="PROSITE-ProRule" id="PRU10141"/>
    </source>
</evidence>
<dbReference type="GO" id="GO:0004674">
    <property type="term" value="F:protein serine/threonine kinase activity"/>
    <property type="evidence" value="ECO:0007669"/>
    <property type="project" value="UniProtKB-KW"/>
</dbReference>
<comment type="subcellular location">
    <subcellularLocation>
        <location evidence="1">Membrane</location>
        <topology evidence="1">Single-pass type I membrane protein</topology>
    </subcellularLocation>
</comment>
<keyword evidence="10 18" id="KW-0067">ATP-binding</keyword>
<dbReference type="InterPro" id="IPR003609">
    <property type="entry name" value="Pan_app"/>
</dbReference>
<evidence type="ECO:0000256" key="7">
    <source>
        <dbReference type="ARBA" id="ARBA00022729"/>
    </source>
</evidence>
<dbReference type="PROSITE" id="PS50927">
    <property type="entry name" value="BULB_LECTIN"/>
    <property type="match status" value="1"/>
</dbReference>
<dbReference type="Gene3D" id="2.90.10.10">
    <property type="entry name" value="Bulb-type lectin domain"/>
    <property type="match status" value="2"/>
</dbReference>
<reference evidence="24 25" key="1">
    <citation type="submission" date="2020-04" db="EMBL/GenBank/DDBJ databases">
        <title>Plant Genome Project.</title>
        <authorList>
            <person name="Zhang R.-G."/>
        </authorList>
    </citation>
    <scope>NUCLEOTIDE SEQUENCE [LARGE SCALE GENOMIC DNA]</scope>
    <source>
        <strain evidence="24">YNK0</strain>
        <tissue evidence="24">Leaf</tissue>
    </source>
</reference>
<keyword evidence="13" id="KW-1015">Disulfide bond</keyword>
<dbReference type="InterPro" id="IPR001245">
    <property type="entry name" value="Ser-Thr/Tyr_kinase_cat_dom"/>
</dbReference>
<accession>A0A835A1L0</accession>
<dbReference type="PROSITE" id="PS50948">
    <property type="entry name" value="PAN"/>
    <property type="match status" value="1"/>
</dbReference>
<evidence type="ECO:0000256" key="13">
    <source>
        <dbReference type="ARBA" id="ARBA00023157"/>
    </source>
</evidence>
<gene>
    <name evidence="24" type="ORF">HHK36_000411</name>
</gene>
<keyword evidence="9" id="KW-0418">Kinase</keyword>
<sequence>MASAIPHFIFFFFLLLLSPFAIAQTYRNVSIGSSLSAIDNDNSSWASPSGEFAFGFRPIGDKDLFLLAIWFDKIPDKTIVWSANGDNLAPKGSRVELVVNDLVLNDPQGKEIWKAEFFATEIIYAAMLSTGNFVLVNRNGYIWESFKQPTDTILPTQILEVNGMLSSRQAETNYSKGRFQLRLLSNGNLVLNPIGRPTYDFYYSSSTNESDPVDSSYQVLFNDSGYINIVSKNGGIIVNLTKVNTFPIADYYYRATMDFDGLFTQYAHPRTSNGNQSWSIVWSIPNDICSDISGELGSGVCGYNSYCLLNSERRPSCNCPPEYSLINPNDKFSGCKPNFALGCGVDDESRAPEDVFEFRELSSTNWPPGNYEQLGGYSEEECKKSCLQDCFCAVAIFRTRTRNCWKKRLPLSNGRRDSSEAGTVLFKVRKVVLPSGNPHPPTTNTKKKKDQTTSIIVLSLLLGMSLLVVIYLIASLTFIKRSEKPNHKPSVLETNLRSFSYEELKESTNGFKEELGRGSFGIVYKGFLGSDSRNLIAVKKLDKVVQEGEKEFKAEVSAIGQTNHKNLVRLLGFCEQGPHRLLVYEFMSNEERAILTDWAYECFITSRLVDLVESDEAAMSDMEKLKSTNESNRVDSSYQVVFNNSTYINIVRNNGDILKLTEGNRLRNTDYYYRAAMDFDGLFTQYAHPRTSNGNQSWSIVWTIPNDICSDISGELGSGVCGFNSNCLLNSERRPSCECPPEYSFMEPNNKFGGCKPNFAQGSGVDDESRSPEDVFEFRELSSTNCPQGIYERLEQYNEEECKKSCLQDCFCAVAIIRARTRKWWKKRLPLSNGRRNSNEAGTVSFKVRISGNPHPPTANTTKKKAQTTLIIVLSLILKLKESTDGFKEELGRGSFGIVYKGFLGSDSRNLTAVKKLDKVVQEGEKEFKAEVSAIGQTNHKNLVRLLGFMSSGTLAIEPPFQDSEA</sequence>
<dbReference type="PROSITE" id="PS00107">
    <property type="entry name" value="PROTEIN_KINASE_ATP"/>
    <property type="match status" value="1"/>
</dbReference>
<dbReference type="Pfam" id="PF01453">
    <property type="entry name" value="B_lectin"/>
    <property type="match status" value="1"/>
</dbReference>
<keyword evidence="8 18" id="KW-0547">Nucleotide-binding</keyword>
<keyword evidence="3" id="KW-0723">Serine/threonine-protein kinase</keyword>
<keyword evidence="6 19" id="KW-0812">Transmembrane</keyword>
<feature type="domain" description="Apple" evidence="23">
    <location>
        <begin position="343"/>
        <end position="430"/>
    </location>
</feature>
<evidence type="ECO:0000256" key="20">
    <source>
        <dbReference type="SAM" id="SignalP"/>
    </source>
</evidence>
<dbReference type="EC" id="2.7.11.1" evidence="2"/>
<feature type="signal peptide" evidence="20">
    <location>
        <begin position="1"/>
        <end position="23"/>
    </location>
</feature>
<evidence type="ECO:0000256" key="19">
    <source>
        <dbReference type="SAM" id="Phobius"/>
    </source>
</evidence>
<dbReference type="SUPFAM" id="SSF56112">
    <property type="entry name" value="Protein kinase-like (PK-like)"/>
    <property type="match status" value="2"/>
</dbReference>
<feature type="binding site" evidence="18">
    <location>
        <position position="916"/>
    </location>
    <ligand>
        <name>ATP</name>
        <dbReference type="ChEBI" id="CHEBI:30616"/>
    </ligand>
</feature>
<name>A0A835A1L0_TETSI</name>
<feature type="transmembrane region" description="Helical" evidence="19">
    <location>
        <begin position="455"/>
        <end position="479"/>
    </location>
</feature>
<keyword evidence="11 19" id="KW-1133">Transmembrane helix</keyword>
<evidence type="ECO:0000256" key="16">
    <source>
        <dbReference type="ARBA" id="ARBA00047899"/>
    </source>
</evidence>
<dbReference type="SUPFAM" id="SSF51110">
    <property type="entry name" value="alpha-D-mannose-specific plant lectins"/>
    <property type="match status" value="1"/>
</dbReference>
<dbReference type="PANTHER" id="PTHR47976:SF78">
    <property type="entry name" value="RECEPTOR-LIKE SERINE_THREONINE-PROTEIN KINASE"/>
    <property type="match status" value="1"/>
</dbReference>
<dbReference type="OrthoDB" id="1930390at2759"/>
<evidence type="ECO:0000259" key="23">
    <source>
        <dbReference type="PROSITE" id="PS50948"/>
    </source>
</evidence>
<evidence type="ECO:0000256" key="2">
    <source>
        <dbReference type="ARBA" id="ARBA00012513"/>
    </source>
</evidence>
<dbReference type="InterPro" id="IPR000719">
    <property type="entry name" value="Prot_kinase_dom"/>
</dbReference>
<comment type="catalytic activity">
    <reaction evidence="16">
        <text>L-threonyl-[protein] + ATP = O-phospho-L-threonyl-[protein] + ADP + H(+)</text>
        <dbReference type="Rhea" id="RHEA:46608"/>
        <dbReference type="Rhea" id="RHEA-COMP:11060"/>
        <dbReference type="Rhea" id="RHEA-COMP:11605"/>
        <dbReference type="ChEBI" id="CHEBI:15378"/>
        <dbReference type="ChEBI" id="CHEBI:30013"/>
        <dbReference type="ChEBI" id="CHEBI:30616"/>
        <dbReference type="ChEBI" id="CHEBI:61977"/>
        <dbReference type="ChEBI" id="CHEBI:456216"/>
        <dbReference type="EC" id="2.7.11.1"/>
    </reaction>
</comment>
<keyword evidence="7 20" id="KW-0732">Signal</keyword>
<dbReference type="InterPro" id="IPR001480">
    <property type="entry name" value="Bulb-type_lectin_dom"/>
</dbReference>
<feature type="chain" id="PRO_5032414527" description="non-specific serine/threonine protein kinase" evidence="20">
    <location>
        <begin position="24"/>
        <end position="966"/>
    </location>
</feature>